<evidence type="ECO:0000313" key="2">
    <source>
        <dbReference type="Proteomes" id="UP000248423"/>
    </source>
</evidence>
<reference evidence="1 2" key="1">
    <citation type="submission" date="2018-02" db="EMBL/GenBank/DDBJ databases">
        <title>The genomes of Aspergillus section Nigri reveals drivers in fungal speciation.</title>
        <authorList>
            <consortium name="DOE Joint Genome Institute"/>
            <person name="Vesth T.C."/>
            <person name="Nybo J."/>
            <person name="Theobald S."/>
            <person name="Brandl J."/>
            <person name="Frisvad J.C."/>
            <person name="Nielsen K.F."/>
            <person name="Lyhne E.K."/>
            <person name="Kogle M.E."/>
            <person name="Kuo A."/>
            <person name="Riley R."/>
            <person name="Clum A."/>
            <person name="Nolan M."/>
            <person name="Lipzen A."/>
            <person name="Salamov A."/>
            <person name="Henrissat B."/>
            <person name="Wiebenga A."/>
            <person name="De vries R.P."/>
            <person name="Grigoriev I.V."/>
            <person name="Mortensen U.H."/>
            <person name="Andersen M.R."/>
            <person name="Baker S.E."/>
        </authorList>
    </citation>
    <scope>NUCLEOTIDE SEQUENCE [LARGE SCALE GENOMIC DNA]</scope>
    <source>
        <strain evidence="1 2">CBS 121057</strain>
    </source>
</reference>
<dbReference type="EMBL" id="KZ826323">
    <property type="protein sequence ID" value="PYI10204.1"/>
    <property type="molecule type" value="Genomic_DNA"/>
</dbReference>
<evidence type="ECO:0000313" key="1">
    <source>
        <dbReference type="EMBL" id="PYI10204.1"/>
    </source>
</evidence>
<name>A0A319EYR3_ASPSB</name>
<sequence>MGSVAPQAYVRQVTNAAERVLPFIPSWLKITLRYEGSTQLRNQASCGWGSRRARRLVGMAEVGNGIISSMTLPLFIVHIIHPAV</sequence>
<keyword evidence="2" id="KW-1185">Reference proteome</keyword>
<dbReference type="VEuPathDB" id="FungiDB:BO78DRAFT_394304"/>
<proteinExistence type="predicted"/>
<dbReference type="Proteomes" id="UP000248423">
    <property type="component" value="Unassembled WGS sequence"/>
</dbReference>
<organism evidence="1 2">
    <name type="scientific">Aspergillus sclerotiicarbonarius (strain CBS 121057 / IBT 28362)</name>
    <dbReference type="NCBI Taxonomy" id="1448318"/>
    <lineage>
        <taxon>Eukaryota</taxon>
        <taxon>Fungi</taxon>
        <taxon>Dikarya</taxon>
        <taxon>Ascomycota</taxon>
        <taxon>Pezizomycotina</taxon>
        <taxon>Eurotiomycetes</taxon>
        <taxon>Eurotiomycetidae</taxon>
        <taxon>Eurotiales</taxon>
        <taxon>Aspergillaceae</taxon>
        <taxon>Aspergillus</taxon>
        <taxon>Aspergillus subgen. Circumdati</taxon>
    </lineage>
</organism>
<protein>
    <submittedName>
        <fullName evidence="1">Uncharacterized protein</fullName>
    </submittedName>
</protein>
<dbReference type="AlphaFoldDB" id="A0A319EYR3"/>
<gene>
    <name evidence="1" type="ORF">BO78DRAFT_394304</name>
</gene>
<accession>A0A319EYR3</accession>